<dbReference type="CDD" id="cd06171">
    <property type="entry name" value="Sigma70_r4"/>
    <property type="match status" value="1"/>
</dbReference>
<dbReference type="PRINTS" id="PR00046">
    <property type="entry name" value="SIGMA70FCT"/>
</dbReference>
<dbReference type="SUPFAM" id="SSF88946">
    <property type="entry name" value="Sigma2 domain of RNA polymerase sigma factors"/>
    <property type="match status" value="1"/>
</dbReference>
<proteinExistence type="inferred from homology"/>
<dbReference type="InterPro" id="IPR007630">
    <property type="entry name" value="RNA_pol_sigma70_r4"/>
</dbReference>
<keyword evidence="6 7" id="KW-0804">Transcription</keyword>
<name>A0AAQ1RVH4_9FIRM</name>
<keyword evidence="12" id="KW-1185">Reference proteome</keyword>
<dbReference type="InterPro" id="IPR001387">
    <property type="entry name" value="Cro/C1-type_HTH"/>
</dbReference>
<dbReference type="InterPro" id="IPR013325">
    <property type="entry name" value="RNA_pol_sigma_r2"/>
</dbReference>
<dbReference type="InterPro" id="IPR050813">
    <property type="entry name" value="Sigma-70_Factor"/>
</dbReference>
<comment type="caution">
    <text evidence="10">The sequence shown here is derived from an EMBL/GenBank/DDBJ whole genome shotgun (WGS) entry which is preliminary data.</text>
</comment>
<dbReference type="SUPFAM" id="SSF88659">
    <property type="entry name" value="Sigma3 and sigma4 domains of RNA polymerase sigma factors"/>
    <property type="match status" value="1"/>
</dbReference>
<organism evidence="10 11">
    <name type="scientific">Bittarella massiliensis</name>
    <name type="common">ex Durand et al. 2017</name>
    <dbReference type="NCBI Taxonomy" id="1720313"/>
    <lineage>
        <taxon>Bacteria</taxon>
        <taxon>Bacillati</taxon>
        <taxon>Bacillota</taxon>
        <taxon>Clostridia</taxon>
        <taxon>Eubacteriales</taxon>
        <taxon>Oscillospiraceae</taxon>
        <taxon>Bittarella (ex Durand et al. 2017)</taxon>
    </lineage>
</organism>
<keyword evidence="2" id="KW-0749">Sporulation</keyword>
<dbReference type="RefSeq" id="WP_021660885.1">
    <property type="nucleotide sequence ID" value="NZ_FQVY01000001.1"/>
</dbReference>
<evidence type="ECO:0000313" key="12">
    <source>
        <dbReference type="Proteomes" id="UP000474718"/>
    </source>
</evidence>
<dbReference type="EMBL" id="WWVX01000001">
    <property type="protein sequence ID" value="MZL68429.1"/>
    <property type="molecule type" value="Genomic_DNA"/>
</dbReference>
<evidence type="ECO:0000256" key="1">
    <source>
        <dbReference type="ARBA" id="ARBA00007788"/>
    </source>
</evidence>
<evidence type="ECO:0000313" key="10">
    <source>
        <dbReference type="EMBL" id="SHF86633.1"/>
    </source>
</evidence>
<dbReference type="InterPro" id="IPR007627">
    <property type="entry name" value="RNA_pol_sigma70_r2"/>
</dbReference>
<evidence type="ECO:0000259" key="8">
    <source>
        <dbReference type="PROSITE" id="PS50943"/>
    </source>
</evidence>
<evidence type="ECO:0000313" key="9">
    <source>
        <dbReference type="EMBL" id="MZL68429.1"/>
    </source>
</evidence>
<reference evidence="9 12" key="3">
    <citation type="journal article" date="2019" name="Nat. Med.">
        <title>A library of human gut bacterial isolates paired with longitudinal multiomics data enables mechanistic microbiome research.</title>
        <authorList>
            <person name="Poyet M."/>
            <person name="Groussin M."/>
            <person name="Gibbons S.M."/>
            <person name="Avila-Pacheco J."/>
            <person name="Jiang X."/>
            <person name="Kearney S.M."/>
            <person name="Perrotta A.R."/>
            <person name="Berdy B."/>
            <person name="Zhao S."/>
            <person name="Lieberman T.D."/>
            <person name="Swanson P.K."/>
            <person name="Smith M."/>
            <person name="Roesemann S."/>
            <person name="Alexander J.E."/>
            <person name="Rich S.A."/>
            <person name="Livny J."/>
            <person name="Vlamakis H."/>
            <person name="Clish C."/>
            <person name="Bullock K."/>
            <person name="Deik A."/>
            <person name="Scott J."/>
            <person name="Pierce K.A."/>
            <person name="Xavier R.J."/>
            <person name="Alm E.J."/>
        </authorList>
    </citation>
    <scope>NUCLEOTIDE SEQUENCE [LARGE SCALE GENOMIC DNA]</scope>
    <source>
        <strain evidence="9 12">BIOML-A2</strain>
    </source>
</reference>
<reference evidence="11" key="2">
    <citation type="submission" date="2016-11" db="EMBL/GenBank/DDBJ databases">
        <authorList>
            <person name="Jaros S."/>
            <person name="Januszkiewicz K."/>
            <person name="Wedrychowicz H."/>
        </authorList>
    </citation>
    <scope>NUCLEOTIDE SEQUENCE [LARGE SCALE GENOMIC DNA]</scope>
    <source>
        <strain evidence="11">DSM 4029</strain>
    </source>
</reference>
<accession>A0AAQ1RVH4</accession>
<keyword evidence="3 7" id="KW-0805">Transcription regulation</keyword>
<protein>
    <recommendedName>
        <fullName evidence="7">RNA polymerase sigma factor</fullName>
    </recommendedName>
</protein>
<dbReference type="InterPro" id="IPR013324">
    <property type="entry name" value="RNA_pol_sigma_r3/r4-like"/>
</dbReference>
<dbReference type="Pfam" id="PF04542">
    <property type="entry name" value="Sigma70_r2"/>
    <property type="match status" value="1"/>
</dbReference>
<dbReference type="PROSITE" id="PS00716">
    <property type="entry name" value="SIGMA70_2"/>
    <property type="match status" value="1"/>
</dbReference>
<dbReference type="Proteomes" id="UP000474718">
    <property type="component" value="Unassembled WGS sequence"/>
</dbReference>
<dbReference type="InterPro" id="IPR014284">
    <property type="entry name" value="RNA_pol_sigma-70_dom"/>
</dbReference>
<dbReference type="GO" id="GO:0006352">
    <property type="term" value="P:DNA-templated transcription initiation"/>
    <property type="evidence" value="ECO:0007669"/>
    <property type="project" value="InterPro"/>
</dbReference>
<evidence type="ECO:0000256" key="4">
    <source>
        <dbReference type="ARBA" id="ARBA00023082"/>
    </source>
</evidence>
<dbReference type="PROSITE" id="PS50943">
    <property type="entry name" value="HTH_CROC1"/>
    <property type="match status" value="1"/>
</dbReference>
<keyword evidence="4 7" id="KW-0731">Sigma factor</keyword>
<comment type="function">
    <text evidence="7">Sigma factors are initiation factors that promote the attachment of RNA polymerase to specific initiation sites and are then released.</text>
</comment>
<comment type="similarity">
    <text evidence="1 7">Belongs to the sigma-70 factor family.</text>
</comment>
<dbReference type="NCBIfam" id="NF004471">
    <property type="entry name" value="PRK05803.1"/>
    <property type="match status" value="1"/>
</dbReference>
<reference evidence="10" key="1">
    <citation type="submission" date="2016-11" db="EMBL/GenBank/DDBJ databases">
        <authorList>
            <person name="Varghese N."/>
            <person name="Submissions S."/>
        </authorList>
    </citation>
    <scope>NUCLEOTIDE SEQUENCE</scope>
    <source>
        <strain evidence="10">DSM 4029</strain>
    </source>
</reference>
<evidence type="ECO:0000313" key="11">
    <source>
        <dbReference type="Proteomes" id="UP000184089"/>
    </source>
</evidence>
<dbReference type="PROSITE" id="PS00715">
    <property type="entry name" value="SIGMA70_1"/>
    <property type="match status" value="1"/>
</dbReference>
<dbReference type="AlphaFoldDB" id="A0AAQ1RVH4"/>
<dbReference type="Gene3D" id="1.10.10.10">
    <property type="entry name" value="Winged helix-like DNA-binding domain superfamily/Winged helix DNA-binding domain"/>
    <property type="match status" value="1"/>
</dbReference>
<evidence type="ECO:0000256" key="5">
    <source>
        <dbReference type="ARBA" id="ARBA00023125"/>
    </source>
</evidence>
<dbReference type="Pfam" id="PF04545">
    <property type="entry name" value="Sigma70_r4"/>
    <property type="match status" value="1"/>
</dbReference>
<dbReference type="NCBIfam" id="TIGR02937">
    <property type="entry name" value="sigma70-ECF"/>
    <property type="match status" value="1"/>
</dbReference>
<dbReference type="Gene3D" id="1.20.120.1810">
    <property type="match status" value="1"/>
</dbReference>
<dbReference type="PIRSF" id="PIRSF000770">
    <property type="entry name" value="RNA_pol_sigma-SigE/K"/>
    <property type="match status" value="1"/>
</dbReference>
<dbReference type="GO" id="GO:0016987">
    <property type="term" value="F:sigma factor activity"/>
    <property type="evidence" value="ECO:0007669"/>
    <property type="project" value="UniProtKB-KW"/>
</dbReference>
<dbReference type="GO" id="GO:0030435">
    <property type="term" value="P:sporulation resulting in formation of a cellular spore"/>
    <property type="evidence" value="ECO:0007669"/>
    <property type="project" value="UniProtKB-KW"/>
</dbReference>
<evidence type="ECO:0000256" key="7">
    <source>
        <dbReference type="RuleBase" id="RU362124"/>
    </source>
</evidence>
<gene>
    <name evidence="9" type="ORF">GT747_01390</name>
    <name evidence="10" type="ORF">SAMN05444424_0973</name>
</gene>
<dbReference type="GO" id="GO:0003677">
    <property type="term" value="F:DNA binding"/>
    <property type="evidence" value="ECO:0007669"/>
    <property type="project" value="UniProtKB-KW"/>
</dbReference>
<dbReference type="InterPro" id="IPR036388">
    <property type="entry name" value="WH-like_DNA-bd_sf"/>
</dbReference>
<dbReference type="Proteomes" id="UP000184089">
    <property type="component" value="Unassembled WGS sequence"/>
</dbReference>
<evidence type="ECO:0000256" key="2">
    <source>
        <dbReference type="ARBA" id="ARBA00022969"/>
    </source>
</evidence>
<keyword evidence="5 7" id="KW-0238">DNA-binding</keyword>
<evidence type="ECO:0000256" key="6">
    <source>
        <dbReference type="ARBA" id="ARBA00023163"/>
    </source>
</evidence>
<feature type="domain" description="HTH cro/C1-type" evidence="8">
    <location>
        <begin position="198"/>
        <end position="218"/>
    </location>
</feature>
<dbReference type="PANTHER" id="PTHR30376">
    <property type="entry name" value="SIGMA FACTOR RPOH HEAT SHOCK RELATED"/>
    <property type="match status" value="1"/>
</dbReference>
<dbReference type="InterPro" id="IPR000943">
    <property type="entry name" value="RNA_pol_sigma70"/>
</dbReference>
<sequence>MYTALVCLVLANLLYFALHISSQGTFPKPLDKEEETELFHKFAATGDLEARNTIIEHNLRLVAHICKKYYAAGQVDQDDLVSIGTIGLIKAVSTFNCDKGIRFATYAAKCIENEILMNFRSQKKTAGTLYINDTIESDGDGSSLTYLDVVADSTDIVDTIDLGLRSAALIEGVNTALTPRERIIVKLRYGLNNQRPKTQKEVAKLLGISRSYVSRIEKKALGKLERALKKRGEREEG</sequence>
<dbReference type="PANTHER" id="PTHR30376:SF3">
    <property type="entry name" value="RNA POLYMERASE SIGMA FACTOR RPOH"/>
    <property type="match status" value="1"/>
</dbReference>
<dbReference type="EMBL" id="FQVY01000001">
    <property type="protein sequence ID" value="SHF86633.1"/>
    <property type="molecule type" value="Genomic_DNA"/>
</dbReference>
<evidence type="ECO:0000256" key="3">
    <source>
        <dbReference type="ARBA" id="ARBA00023015"/>
    </source>
</evidence>